<evidence type="ECO:0000313" key="1">
    <source>
        <dbReference type="EnsemblPlants" id="AVESA.00010b.r2.5CG0920200.1.CDS"/>
    </source>
</evidence>
<dbReference type="EnsemblPlants" id="AVESA.00010b.r2.5CG0920200.1">
    <property type="protein sequence ID" value="AVESA.00010b.r2.5CG0920200.1.CDS"/>
    <property type="gene ID" value="AVESA.00010b.r2.5CG0920200"/>
</dbReference>
<keyword evidence="2" id="KW-1185">Reference proteome</keyword>
<evidence type="ECO:0000313" key="2">
    <source>
        <dbReference type="Proteomes" id="UP001732700"/>
    </source>
</evidence>
<accession>A0ACD5Y9J9</accession>
<name>A0ACD5Y9J9_AVESA</name>
<proteinExistence type="predicted"/>
<sequence>MGACVSTSRRRRPQRLRCIHRRYRGKFSRNTPTVRASDAGSRASSGEVVSNVTFHLTQLQWHHSELYSEDGNVVCEEEAWFDSVSILGSDSDEDFSSVNGDLPAASSAGMTQLLQCEDASCIADCIQKFEKIFDGSSVAQAVGQYLTRDANNMDKSSQAGIQEAERLKIATSEASDVFGAKVEESKTRNEGGVKMLTKLRRGEEACNALKSFRDGEKSHESIFKSLTPVCTPRHANKVQPLGVASPRGQKKKSGVVRLSFTRKSFDGEQTTEICSSRRYLIRPRAGLLIPQVSEKISEGCWSVLEPSTFKLRGESFFRDKKKSAAPASCPYTPIGVDMFMSPRKIHHIAQHIDLPSIRPSEKVPSLLIVNIQMPTYPTAIFLGDSDGEGINLVLYFKLNENFEKEISPQFHESIKRLVSDEVEKVKGFPLDSTVPYRERLKILTGLVNPDDMNLSSAERKLVQAYNEKPVLSRPQHNFYVGSNYLEIDLDVHRFSFISRKGLEAFRERLKHGVIDLGLTIQAQKQEELPENVLCSVRLNRLDFVDHGQIPTLLPCDDD</sequence>
<reference evidence="1" key="1">
    <citation type="submission" date="2021-05" db="EMBL/GenBank/DDBJ databases">
        <authorList>
            <person name="Scholz U."/>
            <person name="Mascher M."/>
            <person name="Fiebig A."/>
        </authorList>
    </citation>
    <scope>NUCLEOTIDE SEQUENCE [LARGE SCALE GENOMIC DNA]</scope>
</reference>
<dbReference type="Proteomes" id="UP001732700">
    <property type="component" value="Chromosome 5C"/>
</dbReference>
<protein>
    <submittedName>
        <fullName evidence="1">Uncharacterized protein</fullName>
    </submittedName>
</protein>
<reference evidence="1" key="2">
    <citation type="submission" date="2025-09" db="UniProtKB">
        <authorList>
            <consortium name="EnsemblPlants"/>
        </authorList>
    </citation>
    <scope>IDENTIFICATION</scope>
</reference>
<organism evidence="1 2">
    <name type="scientific">Avena sativa</name>
    <name type="common">Oat</name>
    <dbReference type="NCBI Taxonomy" id="4498"/>
    <lineage>
        <taxon>Eukaryota</taxon>
        <taxon>Viridiplantae</taxon>
        <taxon>Streptophyta</taxon>
        <taxon>Embryophyta</taxon>
        <taxon>Tracheophyta</taxon>
        <taxon>Spermatophyta</taxon>
        <taxon>Magnoliopsida</taxon>
        <taxon>Liliopsida</taxon>
        <taxon>Poales</taxon>
        <taxon>Poaceae</taxon>
        <taxon>BOP clade</taxon>
        <taxon>Pooideae</taxon>
        <taxon>Poodae</taxon>
        <taxon>Poeae</taxon>
        <taxon>Poeae Chloroplast Group 1 (Aveneae type)</taxon>
        <taxon>Aveninae</taxon>
        <taxon>Avena</taxon>
    </lineage>
</organism>